<dbReference type="Pfam" id="PF02518">
    <property type="entry name" value="HATPase_c"/>
    <property type="match status" value="1"/>
</dbReference>
<name>A0A2K9P3N1_9FIRM</name>
<dbReference type="AlphaFoldDB" id="A0A2K9P3N1"/>
<keyword evidence="9" id="KW-0472">Membrane</keyword>
<dbReference type="PANTHER" id="PTHR45339:SF1">
    <property type="entry name" value="HYBRID SIGNAL TRANSDUCTION HISTIDINE KINASE J"/>
    <property type="match status" value="1"/>
</dbReference>
<keyword evidence="9" id="KW-0812">Transmembrane</keyword>
<dbReference type="GeneID" id="98063098"/>
<keyword evidence="4 8" id="KW-0597">Phosphoprotein</keyword>
<evidence type="ECO:0000256" key="6">
    <source>
        <dbReference type="ARBA" id="ARBA00023012"/>
    </source>
</evidence>
<dbReference type="InterPro" id="IPR036097">
    <property type="entry name" value="HisK_dim/P_sf"/>
</dbReference>
<dbReference type="InterPro" id="IPR004358">
    <property type="entry name" value="Sig_transdc_His_kin-like_C"/>
</dbReference>
<evidence type="ECO:0000256" key="9">
    <source>
        <dbReference type="SAM" id="Phobius"/>
    </source>
</evidence>
<dbReference type="Proteomes" id="UP000235589">
    <property type="component" value="Chromosome"/>
</dbReference>
<dbReference type="EC" id="2.7.13.3" evidence="2"/>
<feature type="transmembrane region" description="Helical" evidence="9">
    <location>
        <begin position="47"/>
        <end position="69"/>
    </location>
</feature>
<dbReference type="InterPro" id="IPR035965">
    <property type="entry name" value="PAS-like_dom_sf"/>
</dbReference>
<dbReference type="SUPFAM" id="SSF55785">
    <property type="entry name" value="PYP-like sensor domain (PAS domain)"/>
    <property type="match status" value="4"/>
</dbReference>
<dbReference type="OrthoDB" id="9790669at2"/>
<dbReference type="CDD" id="cd16922">
    <property type="entry name" value="HATPase_EvgS-ArcB-TorS-like"/>
    <property type="match status" value="1"/>
</dbReference>
<dbReference type="RefSeq" id="WP_102366031.1">
    <property type="nucleotide sequence ID" value="NZ_CP020991.1"/>
</dbReference>
<dbReference type="PROSITE" id="PS50110">
    <property type="entry name" value="RESPONSE_REGULATORY"/>
    <property type="match status" value="1"/>
</dbReference>
<reference evidence="13 14" key="1">
    <citation type="submission" date="2017-04" db="EMBL/GenBank/DDBJ databases">
        <title>Monoglobus pectinilyticus 14 draft genome.</title>
        <authorList>
            <person name="Kim C."/>
            <person name="Rosendale D.I."/>
            <person name="Kelly W.J."/>
            <person name="Tannock G.W."/>
            <person name="Patchett M.L."/>
            <person name="Jordens J.Z."/>
        </authorList>
    </citation>
    <scope>NUCLEOTIDE SEQUENCE [LARGE SCALE GENOMIC DNA]</scope>
    <source>
        <strain evidence="13 14">14</strain>
    </source>
</reference>
<feature type="transmembrane region" description="Helical" evidence="9">
    <location>
        <begin position="12"/>
        <end position="35"/>
    </location>
</feature>
<sequence length="1244" mass="142917">MKKSICSIKKVILKALMFSVLFLFPLNGSFCYAMVNGAGRQNLYSQNLMLITVMCCVILILLICLVFLVNKLLKTKKIINKNMENEKILNGLVNTVVYKIMPDGIETLYYSDGVPKLLDMTKDEYDNWVSDGDLIEKCVYKGDLPRFMRMYERVLNNKYPNMNINFRLNTKNNVHTWIHLNAFRIREENGYPVFAALFSEGSDEAKMYRKIIDDSPTGVFVASVSNDEILYANSAMYRLGLCDSGEILGRNCYEVFFGRRERCEFCRKENLSYNSLLVCELFNRDMTRHYCNSARLIDWNGIPAYIEYISEDTESFFAYKKRNDLINNFPGGAGICEMEDGKFRVSFLNEGYYKMLGRNMEDSMSIEKNHSLNYIYPDDKKKILSEIASLNECGQIGECTVRVETSEPGVLKWINMRGTLSEKDGDKKVFYVSFSDVDESKKASIKLNEAYKNLELSEKMLNEAIRHSEIKLWEYFPETGCVVWTSPFENDFDAENIMENYPDSWIEMNITAPESVEDLKRFYNEAKAGKTEGTCEIKNKFKDGYRWERLNFTSIPGKGEERTKVIVTAIDITKQKEAEKRFEEELARKSALEADSVSSITYNVSKDTIAEAVTNNGHRNIIKQNCRLSDAVSGMYEFMASDKDIEICKKEFNQTTMLNNYYNDCRKYEVVYCITPPDGKDRIKYYSADISMAEDPRSKEIYAFVYTHDVTDDILKKEVIESAIEEEVDFISYLNLKTNIVKMLNYKKDAVALPGTEPRDYTESNMVNIPAMIPPEEQEECFKAFDVENIKKELINKDEFSIIHSVYNKRNPNEKRRVKHRIYYLNERCDIIVFVRSDITDVFNQEQEKNRQLQDALRQAKQANAAKSDFLSRMSHEIRTPMNAVLSLASLGAEDSKDPEMTEYFKKINDSGKYLLGLINDILDMSRIERQKVKLNPEIAELDKFFSTIMSIIKPLYQAKNIDFVFDRSEFKRKYAKIDVMRTQQILINLLNNAIKFSDNGGRIEFTALSLNRGGKEYNKFIIRDYGVGMSKDFLSRVFNPFEQEQNKFSSSQEGTGLGLAISKNLVSLMGGTIEVESVINQGSTFTVEIPVSEPGAEEIREFIDLKRDSKNTCDLSGRRVLLAEDHPINTEITVKLLEKRGMVVEHAEDGVIAVDMFKKSKPGYYDAVLMDIRMPNMDGLEAAEKIRSLNRSDAKTVPIIAMTANAFDTDIENSINAGMNAHLSKPIKPEEVYKTLEILVGRV</sequence>
<keyword evidence="5 13" id="KW-0808">Transferase</keyword>
<evidence type="ECO:0000259" key="11">
    <source>
        <dbReference type="PROSITE" id="PS50110"/>
    </source>
</evidence>
<dbReference type="SUPFAM" id="SSF52172">
    <property type="entry name" value="CheY-like"/>
    <property type="match status" value="1"/>
</dbReference>
<comment type="catalytic activity">
    <reaction evidence="1">
        <text>ATP + protein L-histidine = ADP + protein N-phospho-L-histidine.</text>
        <dbReference type="EC" id="2.7.13.3"/>
    </reaction>
</comment>
<dbReference type="Pfam" id="PF13188">
    <property type="entry name" value="PAS_8"/>
    <property type="match status" value="1"/>
</dbReference>
<protein>
    <recommendedName>
        <fullName evidence="3">Stage 0 sporulation protein A homolog</fullName>
        <ecNumber evidence="2">2.7.13.3</ecNumber>
    </recommendedName>
</protein>
<dbReference type="PRINTS" id="PR00344">
    <property type="entry name" value="BCTRLSENSOR"/>
</dbReference>
<dbReference type="CDD" id="cd00082">
    <property type="entry name" value="HisKA"/>
    <property type="match status" value="1"/>
</dbReference>
<dbReference type="Gene3D" id="1.10.287.130">
    <property type="match status" value="1"/>
</dbReference>
<keyword evidence="6" id="KW-0902">Two-component regulatory system</keyword>
<gene>
    <name evidence="13" type="ORF">B9O19_01711</name>
</gene>
<feature type="domain" description="Histidine kinase" evidence="10">
    <location>
        <begin position="873"/>
        <end position="1094"/>
    </location>
</feature>
<dbReference type="InterPro" id="IPR036890">
    <property type="entry name" value="HATPase_C_sf"/>
</dbReference>
<comment type="function">
    <text evidence="7">May play the central regulatory role in sporulation. It may be an element of the effector pathway responsible for the activation of sporulation genes in response to nutritional stress. Spo0A may act in concert with spo0H (a sigma factor) to control the expression of some genes that are critical to the sporulation process.</text>
</comment>
<dbReference type="Gene3D" id="3.30.450.20">
    <property type="entry name" value="PAS domain"/>
    <property type="match status" value="4"/>
</dbReference>
<keyword evidence="14" id="KW-1185">Reference proteome</keyword>
<dbReference type="PROSITE" id="PS50112">
    <property type="entry name" value="PAS"/>
    <property type="match status" value="1"/>
</dbReference>
<dbReference type="Gene3D" id="3.30.565.10">
    <property type="entry name" value="Histidine kinase-like ATPase, C-terminal domain"/>
    <property type="match status" value="1"/>
</dbReference>
<evidence type="ECO:0000256" key="4">
    <source>
        <dbReference type="ARBA" id="ARBA00022553"/>
    </source>
</evidence>
<dbReference type="KEGG" id="mpec:B9O19_01711"/>
<evidence type="ECO:0000256" key="1">
    <source>
        <dbReference type="ARBA" id="ARBA00000085"/>
    </source>
</evidence>
<evidence type="ECO:0000256" key="2">
    <source>
        <dbReference type="ARBA" id="ARBA00012438"/>
    </source>
</evidence>
<dbReference type="InterPro" id="IPR000014">
    <property type="entry name" value="PAS"/>
</dbReference>
<dbReference type="SMART" id="SM00448">
    <property type="entry name" value="REC"/>
    <property type="match status" value="1"/>
</dbReference>
<dbReference type="SMART" id="SM00388">
    <property type="entry name" value="HisKA"/>
    <property type="match status" value="1"/>
</dbReference>
<proteinExistence type="predicted"/>
<feature type="modified residue" description="4-aspartylphosphate" evidence="8">
    <location>
        <position position="1172"/>
    </location>
</feature>
<dbReference type="GO" id="GO:0000155">
    <property type="term" value="F:phosphorelay sensor kinase activity"/>
    <property type="evidence" value="ECO:0007669"/>
    <property type="project" value="InterPro"/>
</dbReference>
<evidence type="ECO:0000256" key="8">
    <source>
        <dbReference type="PROSITE-ProRule" id="PRU00169"/>
    </source>
</evidence>
<dbReference type="SUPFAM" id="SSF55874">
    <property type="entry name" value="ATPase domain of HSP90 chaperone/DNA topoisomerase II/histidine kinase"/>
    <property type="match status" value="1"/>
</dbReference>
<feature type="domain" description="PAS" evidence="12">
    <location>
        <begin position="204"/>
        <end position="256"/>
    </location>
</feature>
<dbReference type="InterPro" id="IPR003594">
    <property type="entry name" value="HATPase_dom"/>
</dbReference>
<keyword evidence="5 13" id="KW-0418">Kinase</keyword>
<dbReference type="InterPro" id="IPR005467">
    <property type="entry name" value="His_kinase_dom"/>
</dbReference>
<evidence type="ECO:0000259" key="10">
    <source>
        <dbReference type="PROSITE" id="PS50109"/>
    </source>
</evidence>
<evidence type="ECO:0000256" key="7">
    <source>
        <dbReference type="ARBA" id="ARBA00024867"/>
    </source>
</evidence>
<dbReference type="InterPro" id="IPR001789">
    <property type="entry name" value="Sig_transdc_resp-reg_receiver"/>
</dbReference>
<dbReference type="InterPro" id="IPR011006">
    <property type="entry name" value="CheY-like_superfamily"/>
</dbReference>
<dbReference type="PANTHER" id="PTHR45339">
    <property type="entry name" value="HYBRID SIGNAL TRANSDUCTION HISTIDINE KINASE J"/>
    <property type="match status" value="1"/>
</dbReference>
<evidence type="ECO:0000313" key="13">
    <source>
        <dbReference type="EMBL" id="AUO19865.1"/>
    </source>
</evidence>
<dbReference type="PROSITE" id="PS50109">
    <property type="entry name" value="HIS_KIN"/>
    <property type="match status" value="1"/>
</dbReference>
<dbReference type="Gene3D" id="3.40.50.2300">
    <property type="match status" value="1"/>
</dbReference>
<evidence type="ECO:0000313" key="14">
    <source>
        <dbReference type="Proteomes" id="UP000235589"/>
    </source>
</evidence>
<evidence type="ECO:0000256" key="5">
    <source>
        <dbReference type="ARBA" id="ARBA00022777"/>
    </source>
</evidence>
<keyword evidence="9" id="KW-1133">Transmembrane helix</keyword>
<evidence type="ECO:0000259" key="12">
    <source>
        <dbReference type="PROSITE" id="PS50112"/>
    </source>
</evidence>
<dbReference type="Pfam" id="PF00072">
    <property type="entry name" value="Response_reg"/>
    <property type="match status" value="1"/>
</dbReference>
<accession>A0A2K9P3N1</accession>
<dbReference type="SUPFAM" id="SSF47384">
    <property type="entry name" value="Homodimeric domain of signal transducing histidine kinase"/>
    <property type="match status" value="1"/>
</dbReference>
<dbReference type="InterPro" id="IPR003661">
    <property type="entry name" value="HisK_dim/P_dom"/>
</dbReference>
<dbReference type="SMART" id="SM00387">
    <property type="entry name" value="HATPase_c"/>
    <property type="match status" value="1"/>
</dbReference>
<dbReference type="Pfam" id="PF00512">
    <property type="entry name" value="HisKA"/>
    <property type="match status" value="1"/>
</dbReference>
<organism evidence="13 14">
    <name type="scientific">Monoglobus pectinilyticus</name>
    <dbReference type="NCBI Taxonomy" id="1981510"/>
    <lineage>
        <taxon>Bacteria</taxon>
        <taxon>Bacillati</taxon>
        <taxon>Bacillota</taxon>
        <taxon>Clostridia</taxon>
        <taxon>Monoglobales</taxon>
        <taxon>Monoglobaceae</taxon>
        <taxon>Monoglobus</taxon>
    </lineage>
</organism>
<evidence type="ECO:0000256" key="3">
    <source>
        <dbReference type="ARBA" id="ARBA00018672"/>
    </source>
</evidence>
<feature type="domain" description="Response regulatory" evidence="11">
    <location>
        <begin position="1120"/>
        <end position="1241"/>
    </location>
</feature>
<dbReference type="EMBL" id="CP020991">
    <property type="protein sequence ID" value="AUO19865.1"/>
    <property type="molecule type" value="Genomic_DNA"/>
</dbReference>
<dbReference type="CDD" id="cd17546">
    <property type="entry name" value="REC_hyHK_CKI1_RcsC-like"/>
    <property type="match status" value="1"/>
</dbReference>